<evidence type="ECO:0000259" key="2">
    <source>
        <dbReference type="PROSITE" id="PS50222"/>
    </source>
</evidence>
<dbReference type="PROSITE" id="PS00018">
    <property type="entry name" value="EF_HAND_1"/>
    <property type="match status" value="1"/>
</dbReference>
<dbReference type="SMART" id="SM00054">
    <property type="entry name" value="EFh"/>
    <property type="match status" value="2"/>
</dbReference>
<sequence>MHFFFCVRNKSSSNTMVLGFGWLFTNFPVRFLKVAGGVAVAAATFKVVKPHAFRFMCDRAFEKIDQDKNNLLDHLELQLAVYELYNLLNKRLPGWSDPPTRDKVLEALREFDKDGNMKLDKDEFHEFAKFFIKGGDSFFKRFGQDTATNAVMIPAVAPMAKNIVGMGAVPDNVATQILSTGAKIARAVNPFSLK</sequence>
<reference evidence="3" key="1">
    <citation type="submission" date="2014-05" db="EMBL/GenBank/DDBJ databases">
        <title>The transcriptome of the halophilic microalga Tetraselmis sp. GSL018 isolated from the Great Salt Lake, Utah.</title>
        <authorList>
            <person name="Jinkerson R.E."/>
            <person name="D'Adamo S."/>
            <person name="Posewitz M.C."/>
        </authorList>
    </citation>
    <scope>NUCLEOTIDE SEQUENCE</scope>
    <source>
        <strain evidence="3">GSL018</strain>
    </source>
</reference>
<evidence type="ECO:0000256" key="1">
    <source>
        <dbReference type="ARBA" id="ARBA00022837"/>
    </source>
</evidence>
<name>A0A061SI57_9CHLO</name>
<dbReference type="InterPro" id="IPR002048">
    <property type="entry name" value="EF_hand_dom"/>
</dbReference>
<accession>A0A061SI57</accession>
<evidence type="ECO:0000313" key="3">
    <source>
        <dbReference type="EMBL" id="JAC82724.1"/>
    </source>
</evidence>
<dbReference type="PROSITE" id="PS50222">
    <property type="entry name" value="EF_HAND_2"/>
    <property type="match status" value="2"/>
</dbReference>
<dbReference type="EMBL" id="GBEZ01002317">
    <property type="protein sequence ID" value="JAC82724.1"/>
    <property type="molecule type" value="Transcribed_RNA"/>
</dbReference>
<organism evidence="3">
    <name type="scientific">Tetraselmis sp. GSL018</name>
    <dbReference type="NCBI Taxonomy" id="582737"/>
    <lineage>
        <taxon>Eukaryota</taxon>
        <taxon>Viridiplantae</taxon>
        <taxon>Chlorophyta</taxon>
        <taxon>core chlorophytes</taxon>
        <taxon>Chlorodendrophyceae</taxon>
        <taxon>Chlorodendrales</taxon>
        <taxon>Chlorodendraceae</taxon>
        <taxon>Tetraselmis</taxon>
    </lineage>
</organism>
<dbReference type="CDD" id="cd00051">
    <property type="entry name" value="EFh"/>
    <property type="match status" value="1"/>
</dbReference>
<dbReference type="Pfam" id="PF13499">
    <property type="entry name" value="EF-hand_7"/>
    <property type="match status" value="1"/>
</dbReference>
<proteinExistence type="predicted"/>
<feature type="domain" description="EF-hand" evidence="2">
    <location>
        <begin position="52"/>
        <end position="87"/>
    </location>
</feature>
<dbReference type="GO" id="GO:0005509">
    <property type="term" value="F:calcium ion binding"/>
    <property type="evidence" value="ECO:0007669"/>
    <property type="project" value="InterPro"/>
</dbReference>
<protein>
    <recommendedName>
        <fullName evidence="2">EF-hand domain-containing protein</fullName>
    </recommendedName>
</protein>
<feature type="domain" description="EF-hand" evidence="2">
    <location>
        <begin position="99"/>
        <end position="134"/>
    </location>
</feature>
<dbReference type="AlphaFoldDB" id="A0A061SI57"/>
<gene>
    <name evidence="3" type="ORF">TSPGSL018_5039</name>
</gene>
<dbReference type="InterPro" id="IPR018247">
    <property type="entry name" value="EF_Hand_1_Ca_BS"/>
</dbReference>
<dbReference type="InterPro" id="IPR011992">
    <property type="entry name" value="EF-hand-dom_pair"/>
</dbReference>
<dbReference type="Gene3D" id="1.10.238.10">
    <property type="entry name" value="EF-hand"/>
    <property type="match status" value="1"/>
</dbReference>
<keyword evidence="1" id="KW-0106">Calcium</keyword>
<dbReference type="SUPFAM" id="SSF47473">
    <property type="entry name" value="EF-hand"/>
    <property type="match status" value="1"/>
</dbReference>